<name>A0A0E9Q424_ANGAN</name>
<accession>A0A0E9Q424</accession>
<dbReference type="EMBL" id="GBXM01097477">
    <property type="protein sequence ID" value="JAH11100.1"/>
    <property type="molecule type" value="Transcribed_RNA"/>
</dbReference>
<keyword evidence="1" id="KW-0472">Membrane</keyword>
<keyword evidence="1" id="KW-0812">Transmembrane</keyword>
<feature type="transmembrane region" description="Helical" evidence="1">
    <location>
        <begin position="7"/>
        <end position="27"/>
    </location>
</feature>
<keyword evidence="1" id="KW-1133">Transmembrane helix</keyword>
<reference evidence="2" key="2">
    <citation type="journal article" date="2015" name="Fish Shellfish Immunol.">
        <title>Early steps in the European eel (Anguilla anguilla)-Vibrio vulnificus interaction in the gills: Role of the RtxA13 toxin.</title>
        <authorList>
            <person name="Callol A."/>
            <person name="Pajuelo D."/>
            <person name="Ebbesson L."/>
            <person name="Teles M."/>
            <person name="MacKenzie S."/>
            <person name="Amaro C."/>
        </authorList>
    </citation>
    <scope>NUCLEOTIDE SEQUENCE</scope>
</reference>
<protein>
    <submittedName>
        <fullName evidence="2">Uncharacterized protein</fullName>
    </submittedName>
</protein>
<evidence type="ECO:0000256" key="1">
    <source>
        <dbReference type="SAM" id="Phobius"/>
    </source>
</evidence>
<reference evidence="2" key="1">
    <citation type="submission" date="2014-11" db="EMBL/GenBank/DDBJ databases">
        <authorList>
            <person name="Amaro Gonzalez C."/>
        </authorList>
    </citation>
    <scope>NUCLEOTIDE SEQUENCE</scope>
</reference>
<dbReference type="AlphaFoldDB" id="A0A0E9Q424"/>
<sequence length="29" mass="3079">MADCTKLCWCNSSSCCTGLSILVIILVSN</sequence>
<organism evidence="2">
    <name type="scientific">Anguilla anguilla</name>
    <name type="common">European freshwater eel</name>
    <name type="synonym">Muraena anguilla</name>
    <dbReference type="NCBI Taxonomy" id="7936"/>
    <lineage>
        <taxon>Eukaryota</taxon>
        <taxon>Metazoa</taxon>
        <taxon>Chordata</taxon>
        <taxon>Craniata</taxon>
        <taxon>Vertebrata</taxon>
        <taxon>Euteleostomi</taxon>
        <taxon>Actinopterygii</taxon>
        <taxon>Neopterygii</taxon>
        <taxon>Teleostei</taxon>
        <taxon>Anguilliformes</taxon>
        <taxon>Anguillidae</taxon>
        <taxon>Anguilla</taxon>
    </lineage>
</organism>
<evidence type="ECO:0000313" key="2">
    <source>
        <dbReference type="EMBL" id="JAH11100.1"/>
    </source>
</evidence>
<proteinExistence type="predicted"/>